<feature type="modified residue" description="4-aspartylphosphate" evidence="1">
    <location>
        <position position="288"/>
    </location>
</feature>
<evidence type="ECO:0000256" key="2">
    <source>
        <dbReference type="SAM" id="MobiDB-lite"/>
    </source>
</evidence>
<name>A0A5C4MTT1_9RHOB</name>
<evidence type="ECO:0000313" key="5">
    <source>
        <dbReference type="Proteomes" id="UP000305887"/>
    </source>
</evidence>
<dbReference type="Gene3D" id="3.40.50.2300">
    <property type="match status" value="1"/>
</dbReference>
<gene>
    <name evidence="4" type="ORF">FHG66_11185</name>
</gene>
<evidence type="ECO:0000256" key="1">
    <source>
        <dbReference type="PROSITE-ProRule" id="PRU00169"/>
    </source>
</evidence>
<dbReference type="SMART" id="SM00448">
    <property type="entry name" value="REC"/>
    <property type="match status" value="1"/>
</dbReference>
<dbReference type="AlphaFoldDB" id="A0A5C4MTT1"/>
<dbReference type="PROSITE" id="PS50110">
    <property type="entry name" value="RESPONSE_REGULATORY"/>
    <property type="match status" value="1"/>
</dbReference>
<dbReference type="GO" id="GO:0000160">
    <property type="term" value="P:phosphorelay signal transduction system"/>
    <property type="evidence" value="ECO:0007669"/>
    <property type="project" value="InterPro"/>
</dbReference>
<dbReference type="InterPro" id="IPR035965">
    <property type="entry name" value="PAS-like_dom_sf"/>
</dbReference>
<organism evidence="4 5">
    <name type="scientific">Rubellimicrobium rubrum</name>
    <dbReference type="NCBI Taxonomy" id="2585369"/>
    <lineage>
        <taxon>Bacteria</taxon>
        <taxon>Pseudomonadati</taxon>
        <taxon>Pseudomonadota</taxon>
        <taxon>Alphaproteobacteria</taxon>
        <taxon>Rhodobacterales</taxon>
        <taxon>Roseobacteraceae</taxon>
        <taxon>Rubellimicrobium</taxon>
    </lineage>
</organism>
<dbReference type="SUPFAM" id="SSF52172">
    <property type="entry name" value="CheY-like"/>
    <property type="match status" value="1"/>
</dbReference>
<keyword evidence="5" id="KW-1185">Reference proteome</keyword>
<sequence>MPSGGSSATSICARSGVPRRMSFPRSGTPSDRCSAASLPQAQRRPRTAHSCPLFVDGKLEDRWFGFTASPTLGEGGQVEGVFNIATEATDRVRAKRARLQSERRLKRVIGQAGLSADIRALFEAAPTPLLVLAAPDWTIEAVNDARLRVIGSTRESLLGRKHFEGCPDDPDDPQTDGVRNLSASIERVLAMKTTNVMAVQRHAVRDHSSHFVEPWSMRVDTVTRASSAAGGTCKLMALSLTDTGSGIPPEHLARIVDAVHHHEGVVNAQEALTYLKEHDGHIPVVLTDVVMRGMSGVELGEEVRRRYPDLPVILTSGYSHVLAEEGQHGFELLKKPYAADDLPRALRRVSLGRDA</sequence>
<reference evidence="4 5" key="1">
    <citation type="submission" date="2019-06" db="EMBL/GenBank/DDBJ databases">
        <title>YIM 131921 draft genome.</title>
        <authorList>
            <person name="Jiang L."/>
        </authorList>
    </citation>
    <scope>NUCLEOTIDE SEQUENCE [LARGE SCALE GENOMIC DNA]</scope>
    <source>
        <strain evidence="4 5">YIM 131921</strain>
    </source>
</reference>
<protein>
    <submittedName>
        <fullName evidence="4">Response regulator</fullName>
    </submittedName>
</protein>
<feature type="domain" description="Response regulatory" evidence="3">
    <location>
        <begin position="234"/>
        <end position="350"/>
    </location>
</feature>
<dbReference type="SUPFAM" id="SSF55785">
    <property type="entry name" value="PYP-like sensor domain (PAS domain)"/>
    <property type="match status" value="1"/>
</dbReference>
<proteinExistence type="predicted"/>
<accession>A0A5C4MTT1</accession>
<dbReference type="InterPro" id="IPR001789">
    <property type="entry name" value="Sig_transdc_resp-reg_receiver"/>
</dbReference>
<dbReference type="InterPro" id="IPR011006">
    <property type="entry name" value="CheY-like_superfamily"/>
</dbReference>
<evidence type="ECO:0000313" key="4">
    <source>
        <dbReference type="EMBL" id="TNC49450.1"/>
    </source>
</evidence>
<dbReference type="EMBL" id="VDFU01000011">
    <property type="protein sequence ID" value="TNC49450.1"/>
    <property type="molecule type" value="Genomic_DNA"/>
</dbReference>
<evidence type="ECO:0000259" key="3">
    <source>
        <dbReference type="PROSITE" id="PS50110"/>
    </source>
</evidence>
<dbReference type="Proteomes" id="UP000305887">
    <property type="component" value="Unassembled WGS sequence"/>
</dbReference>
<dbReference type="Pfam" id="PF00072">
    <property type="entry name" value="Response_reg"/>
    <property type="match status" value="1"/>
</dbReference>
<feature type="compositionally biased region" description="Polar residues" evidence="2">
    <location>
        <begin position="1"/>
        <end position="12"/>
    </location>
</feature>
<comment type="caution">
    <text evidence="4">The sequence shown here is derived from an EMBL/GenBank/DDBJ whole genome shotgun (WGS) entry which is preliminary data.</text>
</comment>
<feature type="region of interest" description="Disordered" evidence="2">
    <location>
        <begin position="1"/>
        <end position="46"/>
    </location>
</feature>
<dbReference type="OrthoDB" id="9796100at2"/>
<keyword evidence="1" id="KW-0597">Phosphoprotein</keyword>
<dbReference type="Gene3D" id="3.30.450.20">
    <property type="entry name" value="PAS domain"/>
    <property type="match status" value="2"/>
</dbReference>